<dbReference type="AlphaFoldDB" id="A0A1I4ZHL1"/>
<protein>
    <submittedName>
        <fullName evidence="1">Uncharacterized protein</fullName>
    </submittedName>
</protein>
<evidence type="ECO:0000313" key="1">
    <source>
        <dbReference type="EMBL" id="SFN49688.1"/>
    </source>
</evidence>
<reference evidence="2" key="1">
    <citation type="submission" date="2016-10" db="EMBL/GenBank/DDBJ databases">
        <authorList>
            <person name="Varghese N."/>
            <person name="Submissions S."/>
        </authorList>
    </citation>
    <scope>NUCLEOTIDE SEQUENCE [LARGE SCALE GENOMIC DNA]</scope>
    <source>
        <strain evidence="2">DSM 16522</strain>
    </source>
</reference>
<dbReference type="RefSeq" id="WP_092518053.1">
    <property type="nucleotide sequence ID" value="NZ_CAWRAH010000055.1"/>
</dbReference>
<dbReference type="Proteomes" id="UP000199011">
    <property type="component" value="Unassembled WGS sequence"/>
</dbReference>
<sequence>MHKNTESSNDVGTQYDSFTVEGYVSFLDIPYGVNNISVTVIGDRSAIHDAHLYYNLTESLGEQLLTVLELAVIYKKKVRVFGEDKAIKSVAIYK</sequence>
<organism evidence="1 2">
    <name type="scientific">Xenorhabdus japonica</name>
    <dbReference type="NCBI Taxonomy" id="53341"/>
    <lineage>
        <taxon>Bacteria</taxon>
        <taxon>Pseudomonadati</taxon>
        <taxon>Pseudomonadota</taxon>
        <taxon>Gammaproteobacteria</taxon>
        <taxon>Enterobacterales</taxon>
        <taxon>Morganellaceae</taxon>
        <taxon>Xenorhabdus</taxon>
    </lineage>
</organism>
<keyword evidence="2" id="KW-1185">Reference proteome</keyword>
<accession>A0A1I4ZHL1</accession>
<dbReference type="EMBL" id="FOVO01000006">
    <property type="protein sequence ID" value="SFN49688.1"/>
    <property type="molecule type" value="Genomic_DNA"/>
</dbReference>
<proteinExistence type="predicted"/>
<name>A0A1I4ZHL1_9GAMM</name>
<evidence type="ECO:0000313" key="2">
    <source>
        <dbReference type="Proteomes" id="UP000199011"/>
    </source>
</evidence>
<gene>
    <name evidence="1" type="ORF">SAMN05421579_10653</name>
</gene>